<dbReference type="Proteomes" id="UP000694410">
    <property type="component" value="Unplaced"/>
</dbReference>
<reference evidence="2" key="2">
    <citation type="submission" date="2025-09" db="UniProtKB">
        <authorList>
            <consortium name="Ensembl"/>
        </authorList>
    </citation>
    <scope>IDENTIFICATION</scope>
</reference>
<evidence type="ECO:0000313" key="3">
    <source>
        <dbReference type="Proteomes" id="UP000694410"/>
    </source>
</evidence>
<feature type="compositionally biased region" description="Low complexity" evidence="1">
    <location>
        <begin position="33"/>
        <end position="47"/>
    </location>
</feature>
<dbReference type="Ensembl" id="ENSCCET00000007327.1">
    <property type="protein sequence ID" value="ENSCCEP00000004395.1"/>
    <property type="gene ID" value="ENSCCEG00000004882.1"/>
</dbReference>
<evidence type="ECO:0000313" key="2">
    <source>
        <dbReference type="Ensembl" id="ENSCCEP00000004395.1"/>
    </source>
</evidence>
<organism evidence="2 3">
    <name type="scientific">Cyanistes caeruleus</name>
    <name type="common">Eurasian blue tit</name>
    <name type="synonym">Parus caeruleus</name>
    <dbReference type="NCBI Taxonomy" id="156563"/>
    <lineage>
        <taxon>Eukaryota</taxon>
        <taxon>Metazoa</taxon>
        <taxon>Chordata</taxon>
        <taxon>Craniata</taxon>
        <taxon>Vertebrata</taxon>
        <taxon>Euteleostomi</taxon>
        <taxon>Archelosauria</taxon>
        <taxon>Archosauria</taxon>
        <taxon>Dinosauria</taxon>
        <taxon>Saurischia</taxon>
        <taxon>Theropoda</taxon>
        <taxon>Coelurosauria</taxon>
        <taxon>Aves</taxon>
        <taxon>Neognathae</taxon>
        <taxon>Neoaves</taxon>
        <taxon>Telluraves</taxon>
        <taxon>Australaves</taxon>
        <taxon>Passeriformes</taxon>
        <taxon>Paridae</taxon>
        <taxon>Cyanistes</taxon>
    </lineage>
</organism>
<evidence type="ECO:0000256" key="1">
    <source>
        <dbReference type="SAM" id="MobiDB-lite"/>
    </source>
</evidence>
<protein>
    <submittedName>
        <fullName evidence="2">Uncharacterized protein</fullName>
    </submittedName>
</protein>
<sequence>GQMGTLGTVGNTCPGPSWWIWSPARWTRCAPAPSGRSSGPTTSSSVSDTQLGTPGGTL</sequence>
<name>A0A8C0U6B9_CYACU</name>
<keyword evidence="3" id="KW-1185">Reference proteome</keyword>
<feature type="region of interest" description="Disordered" evidence="1">
    <location>
        <begin position="30"/>
        <end position="58"/>
    </location>
</feature>
<accession>A0A8C0U6B9</accession>
<reference evidence="2" key="1">
    <citation type="submission" date="2025-08" db="UniProtKB">
        <authorList>
            <consortium name="Ensembl"/>
        </authorList>
    </citation>
    <scope>IDENTIFICATION</scope>
</reference>
<dbReference type="AlphaFoldDB" id="A0A8C0U6B9"/>
<proteinExistence type="predicted"/>